<dbReference type="Proteomes" id="UP001141552">
    <property type="component" value="Unassembled WGS sequence"/>
</dbReference>
<feature type="region of interest" description="Disordered" evidence="1">
    <location>
        <begin position="51"/>
        <end position="87"/>
    </location>
</feature>
<dbReference type="OrthoDB" id="442921at2759"/>
<feature type="compositionally biased region" description="Polar residues" evidence="1">
    <location>
        <begin position="1"/>
        <end position="13"/>
    </location>
</feature>
<evidence type="ECO:0000259" key="2">
    <source>
        <dbReference type="Pfam" id="PF11976"/>
    </source>
</evidence>
<feature type="compositionally biased region" description="Polar residues" evidence="1">
    <location>
        <begin position="72"/>
        <end position="83"/>
    </location>
</feature>
<dbReference type="InterPro" id="IPR022617">
    <property type="entry name" value="Rad60/SUMO-like_dom"/>
</dbReference>
<comment type="caution">
    <text evidence="3">The sequence shown here is derived from an EMBL/GenBank/DDBJ whole genome shotgun (WGS) entry which is preliminary data.</text>
</comment>
<protein>
    <recommendedName>
        <fullName evidence="2">Rad60/SUMO-like domain-containing protein</fullName>
    </recommendedName>
</protein>
<gene>
    <name evidence="3" type="ORF">Tsubulata_049511</name>
</gene>
<organism evidence="3 4">
    <name type="scientific">Turnera subulata</name>
    <dbReference type="NCBI Taxonomy" id="218843"/>
    <lineage>
        <taxon>Eukaryota</taxon>
        <taxon>Viridiplantae</taxon>
        <taxon>Streptophyta</taxon>
        <taxon>Embryophyta</taxon>
        <taxon>Tracheophyta</taxon>
        <taxon>Spermatophyta</taxon>
        <taxon>Magnoliopsida</taxon>
        <taxon>eudicotyledons</taxon>
        <taxon>Gunneridae</taxon>
        <taxon>Pentapetalae</taxon>
        <taxon>rosids</taxon>
        <taxon>fabids</taxon>
        <taxon>Malpighiales</taxon>
        <taxon>Passifloraceae</taxon>
        <taxon>Turnera</taxon>
    </lineage>
</organism>
<dbReference type="InterPro" id="IPR029071">
    <property type="entry name" value="Ubiquitin-like_domsf"/>
</dbReference>
<feature type="region of interest" description="Disordered" evidence="1">
    <location>
        <begin position="100"/>
        <end position="120"/>
    </location>
</feature>
<reference evidence="3" key="2">
    <citation type="journal article" date="2023" name="Plants (Basel)">
        <title>Annotation of the Turnera subulata (Passifloraceae) Draft Genome Reveals the S-Locus Evolved after the Divergence of Turneroideae from Passifloroideae in a Stepwise Manner.</title>
        <authorList>
            <person name="Henning P.M."/>
            <person name="Roalson E.H."/>
            <person name="Mir W."/>
            <person name="McCubbin A.G."/>
            <person name="Shore J.S."/>
        </authorList>
    </citation>
    <scope>NUCLEOTIDE SEQUENCE</scope>
    <source>
        <strain evidence="3">F60SS</strain>
    </source>
</reference>
<name>A0A9Q0F3M5_9ROSI</name>
<keyword evidence="4" id="KW-1185">Reference proteome</keyword>
<dbReference type="PANTHER" id="PTHR47813">
    <property type="entry name" value="UBIQUITIN-LIKE SUPERFAMILY PROTEIN"/>
    <property type="match status" value="1"/>
</dbReference>
<sequence>MQTAPQTTSSPCSITDDDTDVVAVPSKKRKKGAELVVVVDDDDDDLKVIRVAGSKDKDEEDWLPPPPKVSNDVHNQASETSTIKELRRKKQELESLANRQRKFSSLEQAPTESIAEKPPKQSSERAKIVICIQGKHMKSNIVVYTRYMFDGLCMICMHRFFSVELIAFGVYTCYTTIKDDKFELLLNGYADKIEEDTKNLVFVFDGEKVNPTATPDTLGMEDNDIIEVHVQHVLAAQTLLFFMFSLREDDIRLGLCTADAGLNFGSGYTSRVASQFKRKIRFVLVK</sequence>
<dbReference type="PANTHER" id="PTHR47813:SF2">
    <property type="entry name" value="UBIQUITIN-LIKE SUPERFAMILY PROTEIN"/>
    <property type="match status" value="1"/>
</dbReference>
<dbReference type="EMBL" id="JAKUCV010007283">
    <property type="protein sequence ID" value="KAJ4824052.1"/>
    <property type="molecule type" value="Genomic_DNA"/>
</dbReference>
<proteinExistence type="predicted"/>
<dbReference type="Pfam" id="PF11976">
    <property type="entry name" value="Rad60-SLD"/>
    <property type="match status" value="1"/>
</dbReference>
<evidence type="ECO:0000313" key="3">
    <source>
        <dbReference type="EMBL" id="KAJ4824052.1"/>
    </source>
</evidence>
<feature type="region of interest" description="Disordered" evidence="1">
    <location>
        <begin position="1"/>
        <end position="20"/>
    </location>
</feature>
<reference evidence="3" key="1">
    <citation type="submission" date="2022-02" db="EMBL/GenBank/DDBJ databases">
        <authorList>
            <person name="Henning P.M."/>
            <person name="McCubbin A.G."/>
            <person name="Shore J.S."/>
        </authorList>
    </citation>
    <scope>NUCLEOTIDE SEQUENCE</scope>
    <source>
        <strain evidence="3">F60SS</strain>
        <tissue evidence="3">Leaves</tissue>
    </source>
</reference>
<evidence type="ECO:0000313" key="4">
    <source>
        <dbReference type="Proteomes" id="UP001141552"/>
    </source>
</evidence>
<dbReference type="AlphaFoldDB" id="A0A9Q0F3M5"/>
<dbReference type="CDD" id="cd01763">
    <property type="entry name" value="Ubl_SUMO_like"/>
    <property type="match status" value="1"/>
</dbReference>
<evidence type="ECO:0000256" key="1">
    <source>
        <dbReference type="SAM" id="MobiDB-lite"/>
    </source>
</evidence>
<dbReference type="SUPFAM" id="SSF54236">
    <property type="entry name" value="Ubiquitin-like"/>
    <property type="match status" value="1"/>
</dbReference>
<accession>A0A9Q0F3M5</accession>
<feature type="domain" description="Rad60/SUMO-like" evidence="2">
    <location>
        <begin position="178"/>
        <end position="229"/>
    </location>
</feature>
<dbReference type="Gene3D" id="3.10.20.90">
    <property type="entry name" value="Phosphatidylinositol 3-kinase Catalytic Subunit, Chain A, domain 1"/>
    <property type="match status" value="1"/>
</dbReference>